<evidence type="ECO:0000313" key="3">
    <source>
        <dbReference type="Proteomes" id="UP001610818"/>
    </source>
</evidence>
<gene>
    <name evidence="2" type="ORF">ACH4F9_41210</name>
</gene>
<comment type="caution">
    <text evidence="2">The sequence shown here is derived from an EMBL/GenBank/DDBJ whole genome shotgun (WGS) entry which is preliminary data.</text>
</comment>
<reference evidence="2 3" key="1">
    <citation type="submission" date="2024-10" db="EMBL/GenBank/DDBJ databases">
        <title>The Natural Products Discovery Center: Release of the First 8490 Sequenced Strains for Exploring Actinobacteria Biosynthetic Diversity.</title>
        <authorList>
            <person name="Kalkreuter E."/>
            <person name="Kautsar S.A."/>
            <person name="Yang D."/>
            <person name="Bader C.D."/>
            <person name="Teijaro C.N."/>
            <person name="Fluegel L."/>
            <person name="Davis C.M."/>
            <person name="Simpson J.R."/>
            <person name="Lauterbach L."/>
            <person name="Steele A.D."/>
            <person name="Gui C."/>
            <person name="Meng S."/>
            <person name="Li G."/>
            <person name="Viehrig K."/>
            <person name="Ye F."/>
            <person name="Su P."/>
            <person name="Kiefer A.F."/>
            <person name="Nichols A."/>
            <person name="Cepeda A.J."/>
            <person name="Yan W."/>
            <person name="Fan B."/>
            <person name="Jiang Y."/>
            <person name="Adhikari A."/>
            <person name="Zheng C.-J."/>
            <person name="Schuster L."/>
            <person name="Cowan T.M."/>
            <person name="Smanski M.J."/>
            <person name="Chevrette M.G."/>
            <person name="De Carvalho L.P.S."/>
            <person name="Shen B."/>
        </authorList>
    </citation>
    <scope>NUCLEOTIDE SEQUENCE [LARGE SCALE GENOMIC DNA]</scope>
    <source>
        <strain evidence="2 3">NPDC017990</strain>
    </source>
</reference>
<sequence length="92" mass="9351">MRVRHAPASLALGGVLALAGAAVPAQAAVPARAAGSAPSKATAAAAAAWHLHSTYYNNPSYCEAAGKAQALPYKCVIGLPGPTLPIHLYVWY</sequence>
<protein>
    <recommendedName>
        <fullName evidence="4">Secreted protein</fullName>
    </recommendedName>
</protein>
<organism evidence="2 3">
    <name type="scientific">Streptomyces longisporoflavus</name>
    <dbReference type="NCBI Taxonomy" id="28044"/>
    <lineage>
        <taxon>Bacteria</taxon>
        <taxon>Bacillati</taxon>
        <taxon>Actinomycetota</taxon>
        <taxon>Actinomycetes</taxon>
        <taxon>Kitasatosporales</taxon>
        <taxon>Streptomycetaceae</taxon>
        <taxon>Streptomyces</taxon>
    </lineage>
</organism>
<keyword evidence="1" id="KW-0732">Signal</keyword>
<name>A0ABW7R4Y3_9ACTN</name>
<evidence type="ECO:0000256" key="1">
    <source>
        <dbReference type="SAM" id="SignalP"/>
    </source>
</evidence>
<evidence type="ECO:0008006" key="4">
    <source>
        <dbReference type="Google" id="ProtNLM"/>
    </source>
</evidence>
<evidence type="ECO:0000313" key="2">
    <source>
        <dbReference type="EMBL" id="MFH8551424.1"/>
    </source>
</evidence>
<feature type="signal peptide" evidence="1">
    <location>
        <begin position="1"/>
        <end position="27"/>
    </location>
</feature>
<dbReference type="Proteomes" id="UP001610818">
    <property type="component" value="Unassembled WGS sequence"/>
</dbReference>
<dbReference type="RefSeq" id="WP_397718338.1">
    <property type="nucleotide sequence ID" value="NZ_JBIRGN010000011.1"/>
</dbReference>
<proteinExistence type="predicted"/>
<feature type="chain" id="PRO_5045459602" description="Secreted protein" evidence="1">
    <location>
        <begin position="28"/>
        <end position="92"/>
    </location>
</feature>
<accession>A0ABW7R4Y3</accession>
<dbReference type="EMBL" id="JBIRGQ010000011">
    <property type="protein sequence ID" value="MFH8551424.1"/>
    <property type="molecule type" value="Genomic_DNA"/>
</dbReference>
<keyword evidence="3" id="KW-1185">Reference proteome</keyword>